<feature type="active site" description="Proton acceptor" evidence="1">
    <location>
        <position position="182"/>
    </location>
</feature>
<sequence>MPRFSPFAGSRLFLLLLLLLAALAAPAAPHAADAPQQGVLLVAFGTSVPEALPAMQAVDQEFKQAFPGQPVVWAYTSQIIRKKIAAQGRPVGGISDGLAKLAKDGVKVVRVQSLHVMAGEEFSALERAVLIDLQKNPGRFEAVYLGRPMLESEADAQALASAILEDTKALRGKNAALVLMGHGQEHGRAGLTFEGVRALFHNQDKHVFMATVEGERSFDDLLKELKAAKVKSVVIAPLMLVAGDHARNDLAGDEADSWASQLKAAGFKVTANLKGLGQVPGARALLVQHAKSASDDLTKEPRKQ</sequence>
<gene>
    <name evidence="4" type="ORF">EB812_04030</name>
</gene>
<evidence type="ECO:0000313" key="4">
    <source>
        <dbReference type="EMBL" id="TBH80759.1"/>
    </source>
</evidence>
<feature type="chain" id="PRO_5026047117" evidence="3">
    <location>
        <begin position="28"/>
        <end position="304"/>
    </location>
</feature>
<feature type="binding site" evidence="2">
    <location>
        <position position="182"/>
    </location>
    <ligand>
        <name>Co(2+)</name>
        <dbReference type="ChEBI" id="CHEBI:48828"/>
    </ligand>
</feature>
<dbReference type="GO" id="GO:0046872">
    <property type="term" value="F:metal ion binding"/>
    <property type="evidence" value="ECO:0007669"/>
    <property type="project" value="UniProtKB-KW"/>
</dbReference>
<keyword evidence="2" id="KW-0479">Metal-binding</keyword>
<dbReference type="EMBL" id="SIXC01000004">
    <property type="protein sequence ID" value="TBH80759.1"/>
    <property type="molecule type" value="Genomic_DNA"/>
</dbReference>
<dbReference type="Pfam" id="PF06180">
    <property type="entry name" value="CbiK"/>
    <property type="match status" value="1"/>
</dbReference>
<accession>A0A6H3FBZ3</accession>
<feature type="binding site" evidence="2">
    <location>
        <position position="213"/>
    </location>
    <ligand>
        <name>Co(2+)</name>
        <dbReference type="ChEBI" id="CHEBI:48828"/>
    </ligand>
</feature>
<keyword evidence="5" id="KW-1185">Reference proteome</keyword>
<comment type="caution">
    <text evidence="4">The sequence shown here is derived from an EMBL/GenBank/DDBJ whole genome shotgun (WGS) entry which is preliminary data.</text>
</comment>
<keyword evidence="3" id="KW-0732">Signal</keyword>
<name>A0A6H3FBZ3_9BACT</name>
<feature type="binding site" evidence="2">
    <location>
        <position position="245"/>
    </location>
    <ligand>
        <name>Co(2+)</name>
        <dbReference type="ChEBI" id="CHEBI:48828"/>
    </ligand>
</feature>
<dbReference type="RefSeq" id="WP_118229349.1">
    <property type="nucleotide sequence ID" value="NZ_DBFBQU010000225.1"/>
</dbReference>
<dbReference type="Proteomes" id="UP000292919">
    <property type="component" value="Unassembled WGS sequence"/>
</dbReference>
<reference evidence="4 5" key="1">
    <citation type="submission" date="2018-12" db="EMBL/GenBank/DDBJ databases">
        <title>First genome draft of Desulfovibrio legallis sp. nov.</title>
        <authorList>
            <person name="Ben Dhia O."/>
            <person name="Najjari A."/>
            <person name="Ferjani R."/>
            <person name="Fhoula I."/>
            <person name="Fardeau M.-L."/>
            <person name="Boudabbous A."/>
            <person name="Ouzari H.I."/>
        </authorList>
    </citation>
    <scope>NUCLEOTIDE SEQUENCE [LARGE SCALE GENOMIC DNA]</scope>
    <source>
        <strain evidence="4 5">H1T</strain>
    </source>
</reference>
<dbReference type="Gene3D" id="3.40.50.1400">
    <property type="match status" value="2"/>
</dbReference>
<organism evidence="4 5">
    <name type="scientific">Desulfovibrio legallii</name>
    <dbReference type="NCBI Taxonomy" id="571438"/>
    <lineage>
        <taxon>Bacteria</taxon>
        <taxon>Pseudomonadati</taxon>
        <taxon>Thermodesulfobacteriota</taxon>
        <taxon>Desulfovibrionia</taxon>
        <taxon>Desulfovibrionales</taxon>
        <taxon>Desulfovibrionaceae</taxon>
        <taxon>Desulfovibrio</taxon>
    </lineage>
</organism>
<evidence type="ECO:0000256" key="3">
    <source>
        <dbReference type="SAM" id="SignalP"/>
    </source>
</evidence>
<dbReference type="SUPFAM" id="SSF53800">
    <property type="entry name" value="Chelatase"/>
    <property type="match status" value="1"/>
</dbReference>
<dbReference type="InterPro" id="IPR010388">
    <property type="entry name" value="Anaerobic_Co-chelatase"/>
</dbReference>
<evidence type="ECO:0000313" key="5">
    <source>
        <dbReference type="Proteomes" id="UP000292919"/>
    </source>
</evidence>
<feature type="signal peptide" evidence="3">
    <location>
        <begin position="1"/>
        <end position="27"/>
    </location>
</feature>
<dbReference type="PIRSF" id="PIRSF033579">
    <property type="entry name" value="Anaer_Co_chel"/>
    <property type="match status" value="1"/>
</dbReference>
<dbReference type="GO" id="GO:0016852">
    <property type="term" value="F:sirohydrochlorin cobaltochelatase activity"/>
    <property type="evidence" value="ECO:0007669"/>
    <property type="project" value="InterPro"/>
</dbReference>
<evidence type="ECO:0000256" key="2">
    <source>
        <dbReference type="PIRSR" id="PIRSR033579-3"/>
    </source>
</evidence>
<proteinExistence type="predicted"/>
<protein>
    <submittedName>
        <fullName evidence="4">Cobalt chelatase</fullName>
    </submittedName>
</protein>
<dbReference type="GO" id="GO:0019251">
    <property type="term" value="P:anaerobic cobalamin biosynthetic process"/>
    <property type="evidence" value="ECO:0007669"/>
    <property type="project" value="InterPro"/>
</dbReference>
<dbReference type="AlphaFoldDB" id="A0A6H3FBZ3"/>
<evidence type="ECO:0000256" key="1">
    <source>
        <dbReference type="PIRSR" id="PIRSR033579-1"/>
    </source>
</evidence>
<keyword evidence="2" id="KW-0170">Cobalt</keyword>
<dbReference type="CDD" id="cd03413">
    <property type="entry name" value="CbiK_C"/>
    <property type="match status" value="1"/>
</dbReference>